<comment type="caution">
    <text evidence="2">The sequence shown here is derived from an EMBL/GenBank/DDBJ whole genome shotgun (WGS) entry which is preliminary data.</text>
</comment>
<organism evidence="2 3">
    <name type="scientific">Fusarium fujikuroi</name>
    <name type="common">Bakanae and foot rot disease fungus</name>
    <name type="synonym">Gibberella fujikuroi</name>
    <dbReference type="NCBI Taxonomy" id="5127"/>
    <lineage>
        <taxon>Eukaryota</taxon>
        <taxon>Fungi</taxon>
        <taxon>Dikarya</taxon>
        <taxon>Ascomycota</taxon>
        <taxon>Pezizomycotina</taxon>
        <taxon>Sordariomycetes</taxon>
        <taxon>Hypocreomycetidae</taxon>
        <taxon>Hypocreales</taxon>
        <taxon>Nectriaceae</taxon>
        <taxon>Fusarium</taxon>
        <taxon>Fusarium fujikuroi species complex</taxon>
    </lineage>
</organism>
<feature type="transmembrane region" description="Helical" evidence="1">
    <location>
        <begin position="216"/>
        <end position="247"/>
    </location>
</feature>
<evidence type="ECO:0000313" key="3">
    <source>
        <dbReference type="Proteomes" id="UP000760494"/>
    </source>
</evidence>
<keyword evidence="1" id="KW-0472">Membrane</keyword>
<keyword evidence="1" id="KW-0812">Transmembrane</keyword>
<accession>A0A9Q9UE87</accession>
<dbReference type="EMBL" id="CABFJX010000368">
    <property type="protein sequence ID" value="VTT73254.1"/>
    <property type="molecule type" value="Genomic_DNA"/>
</dbReference>
<protein>
    <submittedName>
        <fullName evidence="2">Uncharacterized protein</fullName>
    </submittedName>
</protein>
<keyword evidence="1" id="KW-1133">Transmembrane helix</keyword>
<evidence type="ECO:0000313" key="2">
    <source>
        <dbReference type="EMBL" id="VTT73254.1"/>
    </source>
</evidence>
<evidence type="ECO:0000256" key="1">
    <source>
        <dbReference type="SAM" id="Phobius"/>
    </source>
</evidence>
<name>A0A9Q9UE87_FUSFU</name>
<reference evidence="2" key="1">
    <citation type="submission" date="2019-05" db="EMBL/GenBank/DDBJ databases">
        <authorList>
            <person name="Piombo E."/>
        </authorList>
    </citation>
    <scope>NUCLEOTIDE SEQUENCE</scope>
    <source>
        <strain evidence="2">C2S</strain>
    </source>
</reference>
<gene>
    <name evidence="2" type="ORF">C2S_8986</name>
</gene>
<dbReference type="AlphaFoldDB" id="A0A9Q9UE87"/>
<proteinExistence type="predicted"/>
<dbReference type="Proteomes" id="UP000760494">
    <property type="component" value="Unassembled WGS sequence"/>
</dbReference>
<sequence length="535" mass="60992">MCSDFLADINNNHAKECRMDWGPKFVSGIKAIAALGQLLLVTHSELEVSILEIPGSYNSHGKPLTIGEKVQSCSRLYQEAFAKSEQSLAKLSGTFWELASSRGSLHRVTELFRKDTPAIAYSSFRDEWDRIHRYLCDVQSHASACFESWTYLLTFIQEFETLISYMATDDKKLTVLLSGKLEKAKAEIKTRRYDIDQETRDTKDSQGFDFTYAVPLLVAILTVLLLSGILFRAIILSCMFLCALLILREGMEQSGYKATSDDNDGDQTRDLEIEIERLTHKHKLSATIGQTLQELCSSLASAIGGVREIHDSYRAMSERLLSMNEEKIDRFKKALNRTSYIISWDESYNANHTTDHRPRESKDVTRIKELHELAIELRLTFYIIFEWSSLYTRISQDIFTPALREVQSFSSLAMLISGIDLSSDRFKLRPAQQGEWTPRQTAPPLTRSFMPLATIPSTYSADSDIYCSQSYVPTAKDTLTLNQIAGRAEMELNKLHRPRKRDKICTRESDGGLYHNYANSNQRTQRKAKAHLKYS</sequence>